<evidence type="ECO:0000313" key="5">
    <source>
        <dbReference type="Proteomes" id="UP000834106"/>
    </source>
</evidence>
<dbReference type="GO" id="GO:0080008">
    <property type="term" value="C:Cul4-RING E3 ubiquitin ligase complex"/>
    <property type="evidence" value="ECO:0007669"/>
    <property type="project" value="TreeGrafter"/>
</dbReference>
<dbReference type="PROSITE" id="PS50082">
    <property type="entry name" value="WD_REPEATS_2"/>
    <property type="match status" value="1"/>
</dbReference>
<dbReference type="SUPFAM" id="SSF50978">
    <property type="entry name" value="WD40 repeat-like"/>
    <property type="match status" value="1"/>
</dbReference>
<keyword evidence="1 3" id="KW-0853">WD repeat</keyword>
<keyword evidence="2" id="KW-0677">Repeat</keyword>
<dbReference type="InterPro" id="IPR015943">
    <property type="entry name" value="WD40/YVTN_repeat-like_dom_sf"/>
</dbReference>
<feature type="repeat" description="WD" evidence="3">
    <location>
        <begin position="88"/>
        <end position="129"/>
    </location>
</feature>
<dbReference type="Pfam" id="PF00400">
    <property type="entry name" value="WD40"/>
    <property type="match status" value="1"/>
</dbReference>
<protein>
    <recommendedName>
        <fullName evidence="6">Transducin/WD40 repeat-like superfamily protein</fullName>
    </recommendedName>
</protein>
<dbReference type="Gene3D" id="2.130.10.10">
    <property type="entry name" value="YVTN repeat-like/Quinoprotein amine dehydrogenase"/>
    <property type="match status" value="1"/>
</dbReference>
<dbReference type="InterPro" id="IPR001680">
    <property type="entry name" value="WD40_rpt"/>
</dbReference>
<proteinExistence type="predicted"/>
<organism evidence="4 5">
    <name type="scientific">Fraxinus pennsylvanica</name>
    <dbReference type="NCBI Taxonomy" id="56036"/>
    <lineage>
        <taxon>Eukaryota</taxon>
        <taxon>Viridiplantae</taxon>
        <taxon>Streptophyta</taxon>
        <taxon>Embryophyta</taxon>
        <taxon>Tracheophyta</taxon>
        <taxon>Spermatophyta</taxon>
        <taxon>Magnoliopsida</taxon>
        <taxon>eudicotyledons</taxon>
        <taxon>Gunneridae</taxon>
        <taxon>Pentapetalae</taxon>
        <taxon>asterids</taxon>
        <taxon>lamiids</taxon>
        <taxon>Lamiales</taxon>
        <taxon>Oleaceae</taxon>
        <taxon>Oleeae</taxon>
        <taxon>Fraxinus</taxon>
    </lineage>
</organism>
<dbReference type="EMBL" id="OU503057">
    <property type="protein sequence ID" value="CAI9786421.1"/>
    <property type="molecule type" value="Genomic_DNA"/>
</dbReference>
<name>A0AAD2ADZ7_9LAMI</name>
<dbReference type="PANTHER" id="PTHR15574:SF21">
    <property type="entry name" value="DDB1- AND CUL4-ASSOCIATED FACTOR 8"/>
    <property type="match status" value="1"/>
</dbReference>
<dbReference type="PROSITE" id="PS50294">
    <property type="entry name" value="WD_REPEATS_REGION"/>
    <property type="match status" value="1"/>
</dbReference>
<dbReference type="GO" id="GO:0005737">
    <property type="term" value="C:cytoplasm"/>
    <property type="evidence" value="ECO:0007669"/>
    <property type="project" value="TreeGrafter"/>
</dbReference>
<keyword evidence="5" id="KW-1185">Reference proteome</keyword>
<sequence>MFRQVAAKTETEIEFVGDEKRDGNRVCGASLKGFSVMDVMRKRARTSMDSTIVDVWKREVGELPSRNFAHRLAASEGVVLRLDILRKLEKHKGCVNTVSFNDDGDILISGSDDRRVLLWDWETGHVRLSFHSGHHNNVFQAKLMPYTDARKIVTCAADGQPPNVEIQLEVQVII</sequence>
<reference evidence="4" key="1">
    <citation type="submission" date="2023-05" db="EMBL/GenBank/DDBJ databases">
        <authorList>
            <person name="Huff M."/>
        </authorList>
    </citation>
    <scope>NUCLEOTIDE SEQUENCE</scope>
</reference>
<dbReference type="InterPro" id="IPR045151">
    <property type="entry name" value="DCAF8"/>
</dbReference>
<evidence type="ECO:0000256" key="3">
    <source>
        <dbReference type="PROSITE-ProRule" id="PRU00221"/>
    </source>
</evidence>
<dbReference type="AlphaFoldDB" id="A0AAD2ADZ7"/>
<evidence type="ECO:0000256" key="1">
    <source>
        <dbReference type="ARBA" id="ARBA00022574"/>
    </source>
</evidence>
<gene>
    <name evidence="4" type="ORF">FPE_LOCUS33851</name>
</gene>
<dbReference type="Proteomes" id="UP000834106">
    <property type="component" value="Chromosome 22"/>
</dbReference>
<dbReference type="InterPro" id="IPR036322">
    <property type="entry name" value="WD40_repeat_dom_sf"/>
</dbReference>
<dbReference type="PANTHER" id="PTHR15574">
    <property type="entry name" value="WD REPEAT DOMAIN-CONTAINING FAMILY"/>
    <property type="match status" value="1"/>
</dbReference>
<evidence type="ECO:0008006" key="6">
    <source>
        <dbReference type="Google" id="ProtNLM"/>
    </source>
</evidence>
<evidence type="ECO:0000313" key="4">
    <source>
        <dbReference type="EMBL" id="CAI9786421.1"/>
    </source>
</evidence>
<evidence type="ECO:0000256" key="2">
    <source>
        <dbReference type="ARBA" id="ARBA00022737"/>
    </source>
</evidence>
<accession>A0AAD2ADZ7</accession>
<dbReference type="SMART" id="SM00320">
    <property type="entry name" value="WD40"/>
    <property type="match status" value="1"/>
</dbReference>